<evidence type="ECO:0000313" key="3">
    <source>
        <dbReference type="Proteomes" id="UP000087171"/>
    </source>
</evidence>
<evidence type="ECO:0000313" key="4">
    <source>
        <dbReference type="RefSeq" id="XP_012571564.1"/>
    </source>
</evidence>
<feature type="region of interest" description="Disordered" evidence="1">
    <location>
        <begin position="119"/>
        <end position="157"/>
    </location>
</feature>
<proteinExistence type="predicted"/>
<dbReference type="OrthoDB" id="1934230at2759"/>
<name>A0A1S3E870_CICAR</name>
<dbReference type="RefSeq" id="XP_012571564.1">
    <property type="nucleotide sequence ID" value="XM_012716110.2"/>
</dbReference>
<organism evidence="3 4">
    <name type="scientific">Cicer arietinum</name>
    <name type="common">Chickpea</name>
    <name type="synonym">Garbanzo</name>
    <dbReference type="NCBI Taxonomy" id="3827"/>
    <lineage>
        <taxon>Eukaryota</taxon>
        <taxon>Viridiplantae</taxon>
        <taxon>Streptophyta</taxon>
        <taxon>Embryophyta</taxon>
        <taxon>Tracheophyta</taxon>
        <taxon>Spermatophyta</taxon>
        <taxon>Magnoliopsida</taxon>
        <taxon>eudicotyledons</taxon>
        <taxon>Gunneridae</taxon>
        <taxon>Pentapetalae</taxon>
        <taxon>rosids</taxon>
        <taxon>fabids</taxon>
        <taxon>Fabales</taxon>
        <taxon>Fabaceae</taxon>
        <taxon>Papilionoideae</taxon>
        <taxon>50 kb inversion clade</taxon>
        <taxon>NPAAA clade</taxon>
        <taxon>Hologalegina</taxon>
        <taxon>IRL clade</taxon>
        <taxon>Cicereae</taxon>
        <taxon>Cicer</taxon>
    </lineage>
</organism>
<accession>A0A1S3E870</accession>
<feature type="compositionally biased region" description="Pro residues" evidence="1">
    <location>
        <begin position="235"/>
        <end position="248"/>
    </location>
</feature>
<reference evidence="3" key="1">
    <citation type="journal article" date="2013" name="Nat. Biotechnol.">
        <title>Draft genome sequence of chickpea (Cicer arietinum) provides a resource for trait improvement.</title>
        <authorList>
            <person name="Varshney R.K."/>
            <person name="Song C."/>
            <person name="Saxena R.K."/>
            <person name="Azam S."/>
            <person name="Yu S."/>
            <person name="Sharpe A.G."/>
            <person name="Cannon S."/>
            <person name="Baek J."/>
            <person name="Rosen B.D."/>
            <person name="Tar'an B."/>
            <person name="Millan T."/>
            <person name="Zhang X."/>
            <person name="Ramsay L.D."/>
            <person name="Iwata A."/>
            <person name="Wang Y."/>
            <person name="Nelson W."/>
            <person name="Farmer A.D."/>
            <person name="Gaur P.M."/>
            <person name="Soderlund C."/>
            <person name="Penmetsa R.V."/>
            <person name="Xu C."/>
            <person name="Bharti A.K."/>
            <person name="He W."/>
            <person name="Winter P."/>
            <person name="Zhao S."/>
            <person name="Hane J.K."/>
            <person name="Carrasquilla-Garcia N."/>
            <person name="Condie J.A."/>
            <person name="Upadhyaya H.D."/>
            <person name="Luo M.C."/>
            <person name="Thudi M."/>
            <person name="Gowda C.L."/>
            <person name="Singh N.P."/>
            <person name="Lichtenzveig J."/>
            <person name="Gali K.K."/>
            <person name="Rubio J."/>
            <person name="Nadarajan N."/>
            <person name="Dolezel J."/>
            <person name="Bansal K.C."/>
            <person name="Xu X."/>
            <person name="Edwards D."/>
            <person name="Zhang G."/>
            <person name="Kahl G."/>
            <person name="Gil J."/>
            <person name="Singh K.B."/>
            <person name="Datta S.K."/>
            <person name="Jackson S.A."/>
            <person name="Wang J."/>
            <person name="Cook D.R."/>
        </authorList>
    </citation>
    <scope>NUCLEOTIDE SEQUENCE [LARGE SCALE GENOMIC DNA]</scope>
    <source>
        <strain evidence="3">cv. CDC Frontier</strain>
    </source>
</reference>
<evidence type="ECO:0000256" key="1">
    <source>
        <dbReference type="SAM" id="MobiDB-lite"/>
    </source>
</evidence>
<gene>
    <name evidence="4" type="primary">LOC101499797</name>
</gene>
<dbReference type="PANTHER" id="PTHR33783:SF4">
    <property type="entry name" value="VQ MOTIF-CONTAINING PROTEIN 9"/>
    <property type="match status" value="1"/>
</dbReference>
<reference evidence="4" key="2">
    <citation type="submission" date="2025-08" db="UniProtKB">
        <authorList>
            <consortium name="RefSeq"/>
        </authorList>
    </citation>
    <scope>IDENTIFICATION</scope>
    <source>
        <tissue evidence="4">Etiolated seedlings</tissue>
    </source>
</reference>
<dbReference type="InterPro" id="IPR008889">
    <property type="entry name" value="VQ"/>
</dbReference>
<dbReference type="PANTHER" id="PTHR33783">
    <property type="entry name" value="PROTEIN HAIKU1"/>
    <property type="match status" value="1"/>
</dbReference>
<feature type="region of interest" description="Disordered" evidence="1">
    <location>
        <begin position="225"/>
        <end position="305"/>
    </location>
</feature>
<feature type="compositionally biased region" description="Pro residues" evidence="1">
    <location>
        <begin position="145"/>
        <end position="157"/>
    </location>
</feature>
<dbReference type="AlphaFoldDB" id="A0A1S3E870"/>
<dbReference type="Pfam" id="PF05678">
    <property type="entry name" value="VQ"/>
    <property type="match status" value="1"/>
</dbReference>
<feature type="compositionally biased region" description="Low complexity" evidence="1">
    <location>
        <begin position="1"/>
        <end position="16"/>
    </location>
</feature>
<evidence type="ECO:0000259" key="2">
    <source>
        <dbReference type="Pfam" id="PF05678"/>
    </source>
</evidence>
<feature type="compositionally biased region" description="Polar residues" evidence="1">
    <location>
        <begin position="282"/>
        <end position="291"/>
    </location>
</feature>
<feature type="compositionally biased region" description="Pro residues" evidence="1">
    <location>
        <begin position="42"/>
        <end position="56"/>
    </location>
</feature>
<dbReference type="Proteomes" id="UP000087171">
    <property type="component" value="Chromosome Ca5"/>
</dbReference>
<feature type="compositionally biased region" description="Low complexity" evidence="1">
    <location>
        <begin position="249"/>
        <end position="274"/>
    </location>
</feature>
<feature type="domain" description="VQ" evidence="2">
    <location>
        <begin position="97"/>
        <end position="123"/>
    </location>
</feature>
<protein>
    <submittedName>
        <fullName evidence="4">VQ motif-containing protein 9-like isoform X1</fullName>
    </submittedName>
</protein>
<dbReference type="InterPro" id="IPR039612">
    <property type="entry name" value="VQ_5/9/14"/>
</dbReference>
<dbReference type="STRING" id="3827.A0A1S3E870"/>
<sequence length="352" mass="39550">MDKSCQSSADSTNNSSSRDHYLRHLNKLSQKITKPIIKKPSFDPPPLPPPPPPPQPQNQNQNQIQNQNQNQNQNTNNNNNNNNPLQPQPQPQQNLQHQPPVYNINKNDFRDVVQKLTGSPAHDRISPPPPIQQPKPQSSRLQRIRPPPLPHITNRPPPLLNTAIPRRPQHQNFNFNPVNFNHNFPGFGRPLAPLSPLPPFPTVHAPAESPISAYMRDLQNLVSTMDSKGFTGFSPLPPPISSPHPPPEQQQQQQQQHQQQQQPQHQQQHQHQQQQPPPQQQGFNPAQMSVQTPSPFPMPSSPTPFGCLNSQLSSYPLLSPGLLFSPNSANLGFPQLPLSPTVQVPSPRWREL</sequence>
<feature type="region of interest" description="Disordered" evidence="1">
    <location>
        <begin position="1"/>
        <end position="103"/>
    </location>
</feature>
<dbReference type="GeneID" id="101499797"/>
<feature type="compositionally biased region" description="Low complexity" evidence="1">
    <location>
        <begin position="57"/>
        <end position="100"/>
    </location>
</feature>
<keyword evidence="3" id="KW-1185">Reference proteome</keyword>
<dbReference type="KEGG" id="cam:101499797"/>